<dbReference type="Pfam" id="PF12961">
    <property type="entry name" value="DUF3850"/>
    <property type="match status" value="1"/>
</dbReference>
<proteinExistence type="predicted"/>
<organism evidence="2 3">
    <name type="scientific">Candidatus Komeilibacteria bacterium CG11_big_fil_rev_8_21_14_0_20_36_20</name>
    <dbReference type="NCBI Taxonomy" id="1974477"/>
    <lineage>
        <taxon>Bacteria</taxon>
        <taxon>Candidatus Komeiliibacteriota</taxon>
    </lineage>
</organism>
<dbReference type="InterPro" id="IPR015947">
    <property type="entry name" value="PUA-like_sf"/>
</dbReference>
<evidence type="ECO:0000313" key="3">
    <source>
        <dbReference type="Proteomes" id="UP000230564"/>
    </source>
</evidence>
<evidence type="ECO:0000313" key="2">
    <source>
        <dbReference type="EMBL" id="PIR06776.1"/>
    </source>
</evidence>
<dbReference type="AlphaFoldDB" id="A0A2H0NFB8"/>
<feature type="domain" description="DUF3850" evidence="1">
    <location>
        <begin position="6"/>
        <end position="67"/>
    </location>
</feature>
<evidence type="ECO:0000259" key="1">
    <source>
        <dbReference type="Pfam" id="PF12961"/>
    </source>
</evidence>
<reference evidence="2 3" key="1">
    <citation type="submission" date="2017-09" db="EMBL/GenBank/DDBJ databases">
        <title>Depth-based differentiation of microbial function through sediment-hosted aquifers and enrichment of novel symbionts in the deep terrestrial subsurface.</title>
        <authorList>
            <person name="Probst A.J."/>
            <person name="Ladd B."/>
            <person name="Jarett J.K."/>
            <person name="Geller-Mcgrath D.E."/>
            <person name="Sieber C.M."/>
            <person name="Emerson J.B."/>
            <person name="Anantharaman K."/>
            <person name="Thomas B.C."/>
            <person name="Malmstrom R."/>
            <person name="Stieglmeier M."/>
            <person name="Klingl A."/>
            <person name="Woyke T."/>
            <person name="Ryan C.M."/>
            <person name="Banfield J.F."/>
        </authorList>
    </citation>
    <scope>NUCLEOTIDE SEQUENCE [LARGE SCALE GENOMIC DNA]</scope>
    <source>
        <strain evidence="2">CG11_big_fil_rev_8_21_14_0_20_36_20</strain>
    </source>
</reference>
<comment type="caution">
    <text evidence="2">The sequence shown here is derived from an EMBL/GenBank/DDBJ whole genome shotgun (WGS) entry which is preliminary data.</text>
</comment>
<dbReference type="SUPFAM" id="SSF88697">
    <property type="entry name" value="PUA domain-like"/>
    <property type="match status" value="1"/>
</dbReference>
<sequence>MKIEKKIWPEFFQKILEGDKTFELRLADFECHPEDILVLKEWDPKTKKYTSRQLEKKITYVLKTKDVKFWTQEEMDKYGFQIISFK</sequence>
<accession>A0A2H0NFB8</accession>
<dbReference type="Proteomes" id="UP000230564">
    <property type="component" value="Unassembled WGS sequence"/>
</dbReference>
<dbReference type="EMBL" id="PCWQ01000009">
    <property type="protein sequence ID" value="PIR06776.1"/>
    <property type="molecule type" value="Genomic_DNA"/>
</dbReference>
<gene>
    <name evidence="2" type="ORF">COV55_02280</name>
</gene>
<dbReference type="Gene3D" id="2.30.130.30">
    <property type="entry name" value="Hypothetical protein"/>
    <property type="match status" value="1"/>
</dbReference>
<name>A0A2H0NFB8_9BACT</name>
<dbReference type="InterPro" id="IPR039440">
    <property type="entry name" value="DUF3850"/>
</dbReference>
<protein>
    <recommendedName>
        <fullName evidence="1">DUF3850 domain-containing protein</fullName>
    </recommendedName>
</protein>